<dbReference type="GeneID" id="105849755"/>
<proteinExistence type="predicted"/>
<dbReference type="InterPro" id="IPR016181">
    <property type="entry name" value="Acyl_CoA_acyltransferase"/>
</dbReference>
<gene>
    <name evidence="3" type="primary">LOC105849755</name>
</gene>
<accession>A0ABM4C4P6</accession>
<sequence length="1185" mass="137399">MTDILISARRTESHDLDEILKLVNDKSRQMFGRVNLAHIVEKANFSLTIIDEKQSIVGHASFYDYPNIENPDWYYWLNTNYEDAKECSPMNSLFLHYIVSMESITEQVEKEIVRTIFQAIPLLHFVIFVLPIKVNLSNSLSRIFTQINSIDGYVSNYKVTMCYRHNHFPVLHIRPARIEDHDDLKIIYDQYNNDLVNIYGHFFLSELIEAQDEDNICLVADVNGTAVGFISASNQIDTNIIKENFDLEIYEYFSKKILQRKEINKKTEQLSLDSSVVITSDNAFLKKTLGSIMNMNYKHSVSSANIEQPKLNNSYLLTRNPDVQTQVECVNENVLVESVFFIQLFFIDNKYEMRSIDFLPAVFEIFKKDYLVITIPHSVPEFPLLQCFQRIPPKCNSIFSQELYVFNRNGLFRSFTVRVLTKKDLEGVEDLITNIKGSKYIIEDANRYNEYRRDNDGTGIFAYVAEVYDQIVGLCIFRQENEIEYIRSHYNIEDYIYFSFYEADEHARLYHFVLNPIFQHYSTYFLMEALTLSKKSSLYYTLYPGNEMKIGCSLPTCINNFVPVSVRKQIVYPLQDLEENSPMPNILEEKEPYAMYHFNRKMTFEHKAVVNVRVVVVGSSDVGLSFLQSLVYRSDALFNNLTLVSDDDDFNTYDSSDDNKFFENFLPSQNFNQKSLSLLSLRTWVNFVYGKLKKIDREKRLIYVNNNAVPYDQLILCTGVSFHCTVPADKSSNKLKKIDNHTSQVNPKQKDMQILSGEHLAQIPNGVYALNSNKDVCAIFKWLKSIPNDETIIVYGSSLEAYVCINGLVLYGWSGVNIKHVSPSTETSNVFGDAHVTQVIVKTLQKYGVETYYEYTLSKWFSSEQSANIESAVFTSKSSSQINLSCKMLLCLERKAVDYDVFKAINDSCLVFDGKLVIDLKFQTNDPNILAAGPLTKYGRRFYSDSFSHAYFNSEEIGIKLAHYFFEKLYPNIDGIAKKDPDLAVHFQKPKLVYCKLPGDFSYFRVWKQFCENFCSTDQRDISTGGELVEDIQNYFRLHINQYSTIDEIVCLSSQVIDKDNLRCLFGVHTSYLGNLTERFENGLITDLYSYFRQSWCLPIYHDRFTDFRCEIRDIFKISDSATSLSLEEQAKVLAHNLQLIDETRKRLLNTFVGSGYKKSIEKKLLLFLNYNKYHLPMFAKPSMF</sequence>
<evidence type="ECO:0000313" key="3">
    <source>
        <dbReference type="RefSeq" id="XP_065656545.1"/>
    </source>
</evidence>
<dbReference type="PROSITE" id="PS51186">
    <property type="entry name" value="GNAT"/>
    <property type="match status" value="1"/>
</dbReference>
<dbReference type="PANTHER" id="PTHR21178">
    <property type="entry name" value="CILIA- AND FLAGELLA-ASSOCIATED PROTEIN 61"/>
    <property type="match status" value="1"/>
</dbReference>
<name>A0ABM4C4P6_HYDVU</name>
<dbReference type="InterPro" id="IPR000182">
    <property type="entry name" value="GNAT_dom"/>
</dbReference>
<dbReference type="SUPFAM" id="SSF55729">
    <property type="entry name" value="Acyl-CoA N-acyltransferases (Nat)"/>
    <property type="match status" value="2"/>
</dbReference>
<dbReference type="InterPro" id="IPR038884">
    <property type="entry name" value="CFAP61"/>
</dbReference>
<keyword evidence="3" id="KW-0969">Cilium</keyword>
<dbReference type="InterPro" id="IPR032151">
    <property type="entry name" value="CFAP61_N"/>
</dbReference>
<dbReference type="SUPFAM" id="SSF51905">
    <property type="entry name" value="FAD/NAD(P)-binding domain"/>
    <property type="match status" value="1"/>
</dbReference>
<evidence type="ECO:0000259" key="1">
    <source>
        <dbReference type="PROSITE" id="PS51186"/>
    </source>
</evidence>
<evidence type="ECO:0000313" key="2">
    <source>
        <dbReference type="Proteomes" id="UP001652625"/>
    </source>
</evidence>
<keyword evidence="3" id="KW-0966">Cell projection</keyword>
<dbReference type="InterPro" id="IPR056299">
    <property type="entry name" value="CFAP61_dimer"/>
</dbReference>
<dbReference type="RefSeq" id="XP_065656545.1">
    <property type="nucleotide sequence ID" value="XM_065800473.1"/>
</dbReference>
<protein>
    <submittedName>
        <fullName evidence="3">Cilia- and flagella-associated protein 61 isoform X3</fullName>
    </submittedName>
</protein>
<keyword evidence="3" id="KW-0282">Flagellum</keyword>
<dbReference type="Proteomes" id="UP001652625">
    <property type="component" value="Chromosome 06"/>
</dbReference>
<feature type="domain" description="N-acetyltransferase" evidence="1">
    <location>
        <begin position="171"/>
        <end position="312"/>
    </location>
</feature>
<dbReference type="PANTHER" id="PTHR21178:SF8">
    <property type="entry name" value="CILIA- AND FLAGELLA-ASSOCIATED PROTEIN 61"/>
    <property type="match status" value="1"/>
</dbReference>
<dbReference type="Pfam" id="PF23150">
    <property type="entry name" value="CFAP61_dimer"/>
    <property type="match status" value="1"/>
</dbReference>
<dbReference type="Gene3D" id="3.40.630.30">
    <property type="match status" value="1"/>
</dbReference>
<reference evidence="3" key="1">
    <citation type="submission" date="2025-08" db="UniProtKB">
        <authorList>
            <consortium name="RefSeq"/>
        </authorList>
    </citation>
    <scope>IDENTIFICATION</scope>
</reference>
<dbReference type="Gene3D" id="3.50.50.60">
    <property type="entry name" value="FAD/NAD(P)-binding domain"/>
    <property type="match status" value="2"/>
</dbReference>
<dbReference type="Pfam" id="PF16092">
    <property type="entry name" value="CFAP61_N"/>
    <property type="match status" value="1"/>
</dbReference>
<dbReference type="InterPro" id="IPR036188">
    <property type="entry name" value="FAD/NAD-bd_sf"/>
</dbReference>
<organism evidence="2 3">
    <name type="scientific">Hydra vulgaris</name>
    <name type="common">Hydra</name>
    <name type="synonym">Hydra attenuata</name>
    <dbReference type="NCBI Taxonomy" id="6087"/>
    <lineage>
        <taxon>Eukaryota</taxon>
        <taxon>Metazoa</taxon>
        <taxon>Cnidaria</taxon>
        <taxon>Hydrozoa</taxon>
        <taxon>Hydroidolina</taxon>
        <taxon>Anthoathecata</taxon>
        <taxon>Aplanulata</taxon>
        <taxon>Hydridae</taxon>
        <taxon>Hydra</taxon>
    </lineage>
</organism>
<keyword evidence="2" id="KW-1185">Reference proteome</keyword>